<dbReference type="Proteomes" id="UP000295135">
    <property type="component" value="Unassembled WGS sequence"/>
</dbReference>
<dbReference type="InterPro" id="IPR011991">
    <property type="entry name" value="ArsR-like_HTH"/>
</dbReference>
<keyword evidence="1" id="KW-0059">Arsenical resistance</keyword>
<dbReference type="PROSITE" id="PS50987">
    <property type="entry name" value="HTH_ARSR_2"/>
    <property type="match status" value="1"/>
</dbReference>
<accession>A0A4R3JV19</accession>
<proteinExistence type="predicted"/>
<evidence type="ECO:0000256" key="1">
    <source>
        <dbReference type="ARBA" id="ARBA00022849"/>
    </source>
</evidence>
<dbReference type="NCBIfam" id="NF007528">
    <property type="entry name" value="PRK10141.1"/>
    <property type="match status" value="1"/>
</dbReference>
<evidence type="ECO:0000259" key="5">
    <source>
        <dbReference type="PROSITE" id="PS50987"/>
    </source>
</evidence>
<dbReference type="SUPFAM" id="SSF46785">
    <property type="entry name" value="Winged helix' DNA-binding domain"/>
    <property type="match status" value="1"/>
</dbReference>
<gene>
    <name evidence="6" type="ORF">EDC61_10884</name>
</gene>
<dbReference type="InterPro" id="IPR036390">
    <property type="entry name" value="WH_DNA-bd_sf"/>
</dbReference>
<dbReference type="EMBL" id="SLZY01000008">
    <property type="protein sequence ID" value="TCS71741.1"/>
    <property type="molecule type" value="Genomic_DNA"/>
</dbReference>
<dbReference type="OrthoDB" id="9791888at2"/>
<dbReference type="InterPro" id="IPR051081">
    <property type="entry name" value="HTH_MetalResp_TranReg"/>
</dbReference>
<keyword evidence="3" id="KW-0238">DNA-binding</keyword>
<dbReference type="CDD" id="cd00090">
    <property type="entry name" value="HTH_ARSR"/>
    <property type="match status" value="1"/>
</dbReference>
<dbReference type="PANTHER" id="PTHR33154:SF18">
    <property type="entry name" value="ARSENICAL RESISTANCE OPERON REPRESSOR"/>
    <property type="match status" value="1"/>
</dbReference>
<keyword evidence="4" id="KW-0804">Transcription</keyword>
<comment type="caution">
    <text evidence="6">The sequence shown here is derived from an EMBL/GenBank/DDBJ whole genome shotgun (WGS) entry which is preliminary data.</text>
</comment>
<dbReference type="Gene3D" id="1.10.10.10">
    <property type="entry name" value="Winged helix-like DNA-binding domain superfamily/Winged helix DNA-binding domain"/>
    <property type="match status" value="1"/>
</dbReference>
<name>A0A4R3JV19_9PROT</name>
<evidence type="ECO:0000313" key="6">
    <source>
        <dbReference type="EMBL" id="TCS71741.1"/>
    </source>
</evidence>
<dbReference type="InterPro" id="IPR001845">
    <property type="entry name" value="HTH_ArsR_DNA-bd_dom"/>
</dbReference>
<dbReference type="NCBIfam" id="NF033788">
    <property type="entry name" value="HTH_metalloreg"/>
    <property type="match status" value="1"/>
</dbReference>
<evidence type="ECO:0000256" key="4">
    <source>
        <dbReference type="ARBA" id="ARBA00023163"/>
    </source>
</evidence>
<dbReference type="RefSeq" id="WP_126460205.1">
    <property type="nucleotide sequence ID" value="NZ_AP018721.1"/>
</dbReference>
<dbReference type="SMART" id="SM00418">
    <property type="entry name" value="HTH_ARSR"/>
    <property type="match status" value="1"/>
</dbReference>
<dbReference type="PANTHER" id="PTHR33154">
    <property type="entry name" value="TRANSCRIPTIONAL REGULATOR, ARSR FAMILY"/>
    <property type="match status" value="1"/>
</dbReference>
<reference evidence="6 7" key="1">
    <citation type="submission" date="2019-03" db="EMBL/GenBank/DDBJ databases">
        <title>Genomic Encyclopedia of Type Strains, Phase IV (KMG-IV): sequencing the most valuable type-strain genomes for metagenomic binning, comparative biology and taxonomic classification.</title>
        <authorList>
            <person name="Goeker M."/>
        </authorList>
    </citation>
    <scope>NUCLEOTIDE SEQUENCE [LARGE SCALE GENOMIC DNA]</scope>
    <source>
        <strain evidence="6 7">DSM 103923</strain>
    </source>
</reference>
<keyword evidence="7" id="KW-1185">Reference proteome</keyword>
<evidence type="ECO:0000256" key="2">
    <source>
        <dbReference type="ARBA" id="ARBA00023015"/>
    </source>
</evidence>
<protein>
    <submittedName>
        <fullName evidence="6">ArsR family transcriptional regulator</fullName>
    </submittedName>
</protein>
<keyword evidence="2" id="KW-0805">Transcription regulation</keyword>
<dbReference type="GO" id="GO:0046685">
    <property type="term" value="P:response to arsenic-containing substance"/>
    <property type="evidence" value="ECO:0007669"/>
    <property type="project" value="UniProtKB-KW"/>
</dbReference>
<organism evidence="6 7">
    <name type="scientific">Sulfuritortus calidifontis</name>
    <dbReference type="NCBI Taxonomy" id="1914471"/>
    <lineage>
        <taxon>Bacteria</taxon>
        <taxon>Pseudomonadati</taxon>
        <taxon>Pseudomonadota</taxon>
        <taxon>Betaproteobacteria</taxon>
        <taxon>Nitrosomonadales</taxon>
        <taxon>Thiobacillaceae</taxon>
        <taxon>Sulfuritortus</taxon>
    </lineage>
</organism>
<dbReference type="PRINTS" id="PR00778">
    <property type="entry name" value="HTHARSR"/>
</dbReference>
<evidence type="ECO:0000313" key="7">
    <source>
        <dbReference type="Proteomes" id="UP000295135"/>
    </source>
</evidence>
<feature type="domain" description="HTH arsR-type" evidence="5">
    <location>
        <begin position="1"/>
        <end position="89"/>
    </location>
</feature>
<dbReference type="GO" id="GO:0003700">
    <property type="term" value="F:DNA-binding transcription factor activity"/>
    <property type="evidence" value="ECO:0007669"/>
    <property type="project" value="InterPro"/>
</dbReference>
<dbReference type="Pfam" id="PF01022">
    <property type="entry name" value="HTH_5"/>
    <property type="match status" value="1"/>
</dbReference>
<dbReference type="GO" id="GO:0003677">
    <property type="term" value="F:DNA binding"/>
    <property type="evidence" value="ECO:0007669"/>
    <property type="project" value="UniProtKB-KW"/>
</dbReference>
<dbReference type="AlphaFoldDB" id="A0A4R3JV19"/>
<sequence>MDPQTLFEALADPLRRRILVFLLDEAECCVCNLHQRLNAAQPKVSRHLAVLREARLVLARREGVWMHYRIHPELPAWALRILWHMKDGMAPALPAKTCGACAA</sequence>
<dbReference type="InterPro" id="IPR036388">
    <property type="entry name" value="WH-like_DNA-bd_sf"/>
</dbReference>
<evidence type="ECO:0000256" key="3">
    <source>
        <dbReference type="ARBA" id="ARBA00023125"/>
    </source>
</evidence>